<evidence type="ECO:0000256" key="9">
    <source>
        <dbReference type="ARBA" id="ARBA00022989"/>
    </source>
</evidence>
<accession>A0A915XK72</accession>
<evidence type="ECO:0000256" key="4">
    <source>
        <dbReference type="ARBA" id="ARBA00022475"/>
    </source>
</evidence>
<dbReference type="EMBL" id="AP024233">
    <property type="protein sequence ID" value="BCO09612.1"/>
    <property type="molecule type" value="Genomic_DNA"/>
</dbReference>
<comment type="cofactor">
    <cofactor evidence="13">
        <name>heme</name>
        <dbReference type="ChEBI" id="CHEBI:30413"/>
    </cofactor>
    <text evidence="13">Binds 4 heme groups per subunit.</text>
</comment>
<dbReference type="AlphaFoldDB" id="A0A915XK72"/>
<feature type="binding site" description="covalent" evidence="13">
    <location>
        <position position="49"/>
    </location>
    <ligand>
        <name>heme</name>
        <dbReference type="ChEBI" id="CHEBI:30413"/>
        <label>1</label>
    </ligand>
</feature>
<keyword evidence="7 12" id="KW-0479">Metal-binding</keyword>
<dbReference type="Proteomes" id="UP001063350">
    <property type="component" value="Chromosome"/>
</dbReference>
<keyword evidence="11 15" id="KW-0472">Membrane</keyword>
<feature type="binding site" description="covalent" evidence="13">
    <location>
        <position position="134"/>
    </location>
    <ligand>
        <name>heme</name>
        <dbReference type="ChEBI" id="CHEBI:30413"/>
        <label>3</label>
    </ligand>
</feature>
<evidence type="ECO:0000259" key="16">
    <source>
        <dbReference type="Pfam" id="PF03264"/>
    </source>
</evidence>
<feature type="binding site" description="axial binding residue" evidence="14">
    <location>
        <position position="80"/>
    </location>
    <ligand>
        <name>heme</name>
        <dbReference type="ChEBI" id="CHEBI:30413"/>
        <label>2</label>
    </ligand>
    <ligandPart>
        <name>Fe</name>
        <dbReference type="ChEBI" id="CHEBI:18248"/>
    </ligandPart>
</feature>
<evidence type="ECO:0000256" key="12">
    <source>
        <dbReference type="PIRNR" id="PIRNR000013"/>
    </source>
</evidence>
<dbReference type="GO" id="GO:0046872">
    <property type="term" value="F:metal ion binding"/>
    <property type="evidence" value="ECO:0007669"/>
    <property type="project" value="UniProtKB-KW"/>
</dbReference>
<evidence type="ECO:0000256" key="15">
    <source>
        <dbReference type="SAM" id="Phobius"/>
    </source>
</evidence>
<evidence type="ECO:0000256" key="7">
    <source>
        <dbReference type="ARBA" id="ARBA00022723"/>
    </source>
</evidence>
<dbReference type="GO" id="GO:0019333">
    <property type="term" value="P:denitrification pathway"/>
    <property type="evidence" value="ECO:0007669"/>
    <property type="project" value="InterPro"/>
</dbReference>
<dbReference type="InterPro" id="IPR038266">
    <property type="entry name" value="NapC/NirT_cytc_sf"/>
</dbReference>
<dbReference type="InterPro" id="IPR051174">
    <property type="entry name" value="Cytochrome_c-type_ET"/>
</dbReference>
<keyword evidence="4" id="KW-1003">Cell membrane</keyword>
<feature type="binding site" description="axial binding residue" evidence="14">
    <location>
        <position position="172"/>
    </location>
    <ligand>
        <name>heme</name>
        <dbReference type="ChEBI" id="CHEBI:30413"/>
        <label>2</label>
    </ligand>
    <ligandPart>
        <name>Fe</name>
        <dbReference type="ChEBI" id="CHEBI:18248"/>
    </ligandPart>
</feature>
<dbReference type="RefSeq" id="WP_267926364.1">
    <property type="nucleotide sequence ID" value="NZ_AP024233.1"/>
</dbReference>
<keyword evidence="5 12" id="KW-0349">Heme</keyword>
<sequence>MQCEEGEKNHLTGTLVCLLVWALVAGVVVVMSSGFVFDLGNRASFCGSCHVMKPFVMSWQEDVHGGQNRTGSVAHCNQCHLPHDNLLSFLESKITSGVRMAVNNLFIEGRNYDWAGNARENRNRFVHDSGCMDCHGELEPPGLSEAGVQAHREYLAGRQESSCTGCHPRVGHRNGLSSAEKFFYLHKGG</sequence>
<evidence type="ECO:0000256" key="14">
    <source>
        <dbReference type="PIRSR" id="PIRSR000013-2"/>
    </source>
</evidence>
<dbReference type="GO" id="GO:0009061">
    <property type="term" value="P:anaerobic respiration"/>
    <property type="evidence" value="ECO:0007669"/>
    <property type="project" value="TreeGrafter"/>
</dbReference>
<dbReference type="GO" id="GO:0020037">
    <property type="term" value="F:heme binding"/>
    <property type="evidence" value="ECO:0007669"/>
    <property type="project" value="InterPro"/>
</dbReference>
<name>A0A915XK72_9BACT</name>
<feature type="binding site" evidence="13">
    <location>
        <position position="77"/>
    </location>
    <ligand>
        <name>a menaquinol</name>
        <dbReference type="ChEBI" id="CHEBI:18151"/>
    </ligand>
</feature>
<feature type="binding site" description="covalent" evidence="13">
    <location>
        <position position="163"/>
    </location>
    <ligand>
        <name>heme</name>
        <dbReference type="ChEBI" id="CHEBI:30413"/>
        <label>4</label>
    </ligand>
</feature>
<dbReference type="PANTHER" id="PTHR30333:SF1">
    <property type="entry name" value="CYTOCHROME C-TYPE PROTEIN NAPC"/>
    <property type="match status" value="1"/>
</dbReference>
<comment type="PTM">
    <text evidence="12">Binds 4 heme groups per subunit.</text>
</comment>
<reference evidence="17" key="1">
    <citation type="submission" date="2020-12" db="EMBL/GenBank/DDBJ databases">
        <title>Desulfobium dissulfuricans gen. nov., sp. nov., a novel mesophilic, sulfate-reducing bacterium isolated from a deep-sea hydrothermal vent.</title>
        <authorList>
            <person name="Hashimoto Y."/>
            <person name="Tame A."/>
            <person name="Sawayama S."/>
            <person name="Miyazaki J."/>
            <person name="Takai K."/>
            <person name="Nakagawa S."/>
        </authorList>
    </citation>
    <scope>NUCLEOTIDE SEQUENCE</scope>
    <source>
        <strain evidence="17">GF1</strain>
    </source>
</reference>
<keyword evidence="10 12" id="KW-0408">Iron</keyword>
<dbReference type="GO" id="GO:0009055">
    <property type="term" value="F:electron transfer activity"/>
    <property type="evidence" value="ECO:0007669"/>
    <property type="project" value="TreeGrafter"/>
</dbReference>
<evidence type="ECO:0000256" key="11">
    <source>
        <dbReference type="ARBA" id="ARBA00023136"/>
    </source>
</evidence>
<keyword evidence="6 15" id="KW-0812">Transmembrane</keyword>
<gene>
    <name evidence="17" type="ORF">GF1_19880</name>
</gene>
<feature type="binding site" description="axial binding residue" evidence="14">
    <location>
        <position position="167"/>
    </location>
    <ligand>
        <name>heme</name>
        <dbReference type="ChEBI" id="CHEBI:30413"/>
        <label>4</label>
    </ligand>
    <ligandPart>
        <name>Fe</name>
        <dbReference type="ChEBI" id="CHEBI:18248"/>
    </ligandPart>
</feature>
<keyword evidence="18" id="KW-1185">Reference proteome</keyword>
<comment type="subcellular location">
    <subcellularLocation>
        <location evidence="1">Cell membrane</location>
        <topology evidence="1">Single-pass membrane protein</topology>
    </subcellularLocation>
</comment>
<feature type="binding site" description="axial binding residue" evidence="14">
    <location>
        <position position="52"/>
    </location>
    <ligand>
        <name>heme</name>
        <dbReference type="ChEBI" id="CHEBI:30413"/>
        <label>1</label>
    </ligand>
    <ligandPart>
        <name>Fe</name>
        <dbReference type="ChEBI" id="CHEBI:18248"/>
    </ligandPart>
</feature>
<evidence type="ECO:0000256" key="13">
    <source>
        <dbReference type="PIRSR" id="PIRSR000013-1"/>
    </source>
</evidence>
<evidence type="ECO:0000256" key="5">
    <source>
        <dbReference type="ARBA" id="ARBA00022617"/>
    </source>
</evidence>
<dbReference type="InterPro" id="IPR024717">
    <property type="entry name" value="NapC/NirT/NrfH"/>
</dbReference>
<dbReference type="PIRSF" id="PIRSF000013">
    <property type="entry name" value="4_hem_cytochrm_NapC"/>
    <property type="match status" value="1"/>
</dbReference>
<proteinExistence type="inferred from homology"/>
<evidence type="ECO:0000313" key="17">
    <source>
        <dbReference type="EMBL" id="BCO09612.1"/>
    </source>
</evidence>
<keyword evidence="9 15" id="KW-1133">Transmembrane helix</keyword>
<dbReference type="PANTHER" id="PTHR30333">
    <property type="entry name" value="CYTOCHROME C-TYPE PROTEIN"/>
    <property type="match status" value="1"/>
</dbReference>
<evidence type="ECO:0000256" key="6">
    <source>
        <dbReference type="ARBA" id="ARBA00022692"/>
    </source>
</evidence>
<dbReference type="Gene3D" id="1.10.3820.10">
    <property type="entry name" value="Di-heme elbow motif domain"/>
    <property type="match status" value="1"/>
</dbReference>
<feature type="binding site" description="covalent" evidence="13">
    <location>
        <position position="166"/>
    </location>
    <ligand>
        <name>heme</name>
        <dbReference type="ChEBI" id="CHEBI:30413"/>
        <label>4</label>
    </ligand>
</feature>
<feature type="domain" description="NapC/NirT cytochrome c N-terminal" evidence="16">
    <location>
        <begin position="14"/>
        <end position="173"/>
    </location>
</feature>
<evidence type="ECO:0000256" key="1">
    <source>
        <dbReference type="ARBA" id="ARBA00004162"/>
    </source>
</evidence>
<feature type="binding site" description="covalent" evidence="13">
    <location>
        <position position="46"/>
    </location>
    <ligand>
        <name>heme</name>
        <dbReference type="ChEBI" id="CHEBI:30413"/>
        <label>1</label>
    </ligand>
</feature>
<evidence type="ECO:0000256" key="8">
    <source>
        <dbReference type="ARBA" id="ARBA00022982"/>
    </source>
</evidence>
<feature type="transmembrane region" description="Helical" evidence="15">
    <location>
        <begin position="12"/>
        <end position="37"/>
    </location>
</feature>
<evidence type="ECO:0000256" key="10">
    <source>
        <dbReference type="ARBA" id="ARBA00023004"/>
    </source>
</evidence>
<evidence type="ECO:0000256" key="3">
    <source>
        <dbReference type="ARBA" id="ARBA00022448"/>
    </source>
</evidence>
<evidence type="ECO:0000256" key="2">
    <source>
        <dbReference type="ARBA" id="ARBA00007395"/>
    </source>
</evidence>
<keyword evidence="3 12" id="KW-0813">Transport</keyword>
<dbReference type="Pfam" id="PF03264">
    <property type="entry name" value="Cytochrom_NNT"/>
    <property type="match status" value="1"/>
</dbReference>
<feature type="binding site" description="axial binding residue" evidence="14">
    <location>
        <position position="135"/>
    </location>
    <ligand>
        <name>heme</name>
        <dbReference type="ChEBI" id="CHEBI:30413"/>
        <label>3</label>
    </ligand>
    <ligandPart>
        <name>Fe</name>
        <dbReference type="ChEBI" id="CHEBI:18248"/>
    </ligandPart>
</feature>
<feature type="binding site" description="covalent" evidence="13">
    <location>
        <position position="76"/>
    </location>
    <ligand>
        <name>heme</name>
        <dbReference type="ChEBI" id="CHEBI:30413"/>
        <label>2</label>
    </ligand>
</feature>
<evidence type="ECO:0000313" key="18">
    <source>
        <dbReference type="Proteomes" id="UP001063350"/>
    </source>
</evidence>
<feature type="binding site" description="covalent" evidence="13">
    <location>
        <position position="131"/>
    </location>
    <ligand>
        <name>heme</name>
        <dbReference type="ChEBI" id="CHEBI:30413"/>
        <label>3</label>
    </ligand>
</feature>
<dbReference type="GO" id="GO:0005886">
    <property type="term" value="C:plasma membrane"/>
    <property type="evidence" value="ECO:0007669"/>
    <property type="project" value="UniProtKB-SubCell"/>
</dbReference>
<organism evidence="17 18">
    <name type="scientific">Desulfolithobacter dissulfuricans</name>
    <dbReference type="NCBI Taxonomy" id="2795293"/>
    <lineage>
        <taxon>Bacteria</taxon>
        <taxon>Pseudomonadati</taxon>
        <taxon>Thermodesulfobacteriota</taxon>
        <taxon>Desulfobulbia</taxon>
        <taxon>Desulfobulbales</taxon>
        <taxon>Desulfobulbaceae</taxon>
        <taxon>Desulfolithobacter</taxon>
    </lineage>
</organism>
<dbReference type="SUPFAM" id="SSF48695">
    <property type="entry name" value="Multiheme cytochromes"/>
    <property type="match status" value="1"/>
</dbReference>
<keyword evidence="8 12" id="KW-0249">Electron transport</keyword>
<protein>
    <recommendedName>
        <fullName evidence="12">Cytochrome c-type protein</fullName>
    </recommendedName>
</protein>
<dbReference type="KEGG" id="ddu:GF1_19880"/>
<comment type="similarity">
    <text evidence="2">Belongs to the NapC/NirT/NrfH family.</text>
</comment>
<dbReference type="InterPro" id="IPR036280">
    <property type="entry name" value="Multihaem_cyt_sf"/>
</dbReference>
<dbReference type="InterPro" id="IPR005126">
    <property type="entry name" value="NapC/NirT_cyt_c_N"/>
</dbReference>
<feature type="binding site" description="covalent" evidence="13">
    <location>
        <position position="79"/>
    </location>
    <ligand>
        <name>heme</name>
        <dbReference type="ChEBI" id="CHEBI:30413"/>
        <label>2</label>
    </ligand>
</feature>